<proteinExistence type="predicted"/>
<dbReference type="EnsemblMetazoa" id="ISCW005966-RA">
    <property type="protein sequence ID" value="ISCW005966-PA"/>
    <property type="gene ID" value="ISCW005966"/>
</dbReference>
<dbReference type="SMART" id="SM00389">
    <property type="entry name" value="HOX"/>
    <property type="match status" value="1"/>
</dbReference>
<sequence length="315" mass="34070">MSAFHRKTREADSEAVVYREKMSPRRSFMIEDILTAPGPLSESGISLVGSGVRAFQTHGVGATTCLGPALGQMYGPNPAAAVAAFLPAAHFLGKSLEQGSFLLSPADERRRDLNCCSMSVEYGLHTCAGLAFSIMPGRWNAFGVEAHCLEEDSCGLPFQSLFPGDPGSRPCRRRKARTVFSDHQLHGLEKRFEAQRYLSTPERLELATALSLSETQLEWRQSASRAVGGDVNDTAIRPSTSPPNGADRMRTICPKLARVNCNPTPRPDERRVAVHQPSGANGEGPRVGGFRFPAGGVRASRRGLHGNARSQWAGD</sequence>
<dbReference type="EMBL" id="ABJB010787183">
    <property type="status" value="NOT_ANNOTATED_CDS"/>
    <property type="molecule type" value="Genomic_DNA"/>
</dbReference>
<dbReference type="GO" id="GO:0005634">
    <property type="term" value="C:nucleus"/>
    <property type="evidence" value="ECO:0000318"/>
    <property type="project" value="GO_Central"/>
</dbReference>
<evidence type="ECO:0000256" key="3">
    <source>
        <dbReference type="RuleBase" id="RU000682"/>
    </source>
</evidence>
<dbReference type="PaxDb" id="6945-B7PNI1"/>
<keyword evidence="2 3" id="KW-0371">Homeobox</keyword>
<dbReference type="EMBL" id="DS753076">
    <property type="protein sequence ID" value="EEC08153.1"/>
    <property type="molecule type" value="Genomic_DNA"/>
</dbReference>
<dbReference type="VEuPathDB" id="VectorBase:ISCP_030432"/>
<evidence type="ECO:0000313" key="6">
    <source>
        <dbReference type="EMBL" id="EEC08153.1"/>
    </source>
</evidence>
<dbReference type="CDD" id="cd00086">
    <property type="entry name" value="homeodomain"/>
    <property type="match status" value="1"/>
</dbReference>
<dbReference type="PANTHER" id="PTHR24333">
    <property type="entry name" value="HOMEO BOX HB9 LIKE A-RELATED"/>
    <property type="match status" value="1"/>
</dbReference>
<feature type="DNA-binding region" description="Homeobox" evidence="2">
    <location>
        <begin position="173"/>
        <end position="219"/>
    </location>
</feature>
<dbReference type="PROSITE" id="PS50071">
    <property type="entry name" value="HOMEOBOX_2"/>
    <property type="match status" value="1"/>
</dbReference>
<evidence type="ECO:0000313" key="8">
    <source>
        <dbReference type="Proteomes" id="UP000001555"/>
    </source>
</evidence>
<evidence type="ECO:0000259" key="5">
    <source>
        <dbReference type="PROSITE" id="PS50071"/>
    </source>
</evidence>
<dbReference type="FunFam" id="1.10.10.60:FF:000770">
    <property type="match status" value="1"/>
</dbReference>
<dbReference type="PANTHER" id="PTHR24333:SF8">
    <property type="entry name" value="HOMEOBOX PROTEIN CEH-62"/>
    <property type="match status" value="1"/>
</dbReference>
<dbReference type="EMBL" id="ABJB011137687">
    <property type="status" value="NOT_ANNOTATED_CDS"/>
    <property type="molecule type" value="Genomic_DNA"/>
</dbReference>
<keyword evidence="2 3" id="KW-0539">Nucleus</keyword>
<feature type="region of interest" description="Disordered" evidence="4">
    <location>
        <begin position="263"/>
        <end position="315"/>
    </location>
</feature>
<evidence type="ECO:0000256" key="4">
    <source>
        <dbReference type="SAM" id="MobiDB-lite"/>
    </source>
</evidence>
<keyword evidence="2 3" id="KW-0238">DNA-binding</keyword>
<dbReference type="VEuPathDB" id="VectorBase:ISCW005966"/>
<name>B7PNI1_IXOSC</name>
<dbReference type="HOGENOM" id="CLU_883629_0_0_1"/>
<dbReference type="InterPro" id="IPR001356">
    <property type="entry name" value="HD"/>
</dbReference>
<dbReference type="EMBL" id="ABJB010190572">
    <property type="status" value="NOT_ANNOTATED_CDS"/>
    <property type="molecule type" value="Genomic_DNA"/>
</dbReference>
<dbReference type="SUPFAM" id="SSF46689">
    <property type="entry name" value="Homeodomain-like"/>
    <property type="match status" value="1"/>
</dbReference>
<dbReference type="GO" id="GO:0006357">
    <property type="term" value="P:regulation of transcription by RNA polymerase II"/>
    <property type="evidence" value="ECO:0000318"/>
    <property type="project" value="GO_Central"/>
</dbReference>
<keyword evidence="8" id="KW-1185">Reference proteome</keyword>
<dbReference type="Pfam" id="PF00046">
    <property type="entry name" value="Homeodomain"/>
    <property type="match status" value="1"/>
</dbReference>
<comment type="subcellular location">
    <subcellularLocation>
        <location evidence="1 2 3">Nucleus</location>
    </subcellularLocation>
</comment>
<dbReference type="OrthoDB" id="6159439at2759"/>
<reference evidence="7" key="2">
    <citation type="submission" date="2020-05" db="UniProtKB">
        <authorList>
            <consortium name="EnsemblMetazoa"/>
        </authorList>
    </citation>
    <scope>IDENTIFICATION</scope>
    <source>
        <strain evidence="7">wikel</strain>
    </source>
</reference>
<evidence type="ECO:0000256" key="1">
    <source>
        <dbReference type="ARBA" id="ARBA00004123"/>
    </source>
</evidence>
<evidence type="ECO:0000313" key="7">
    <source>
        <dbReference type="EnsemblMetazoa" id="ISCW005966-PA"/>
    </source>
</evidence>
<evidence type="ECO:0000256" key="2">
    <source>
        <dbReference type="PROSITE-ProRule" id="PRU00108"/>
    </source>
</evidence>
<protein>
    <submittedName>
        <fullName evidence="6 7">Brain-specific homeobox protein, putative</fullName>
    </submittedName>
</protein>
<dbReference type="VEuPathDB" id="VectorBase:ISCI005966"/>
<dbReference type="GO" id="GO:0000978">
    <property type="term" value="F:RNA polymerase II cis-regulatory region sequence-specific DNA binding"/>
    <property type="evidence" value="ECO:0000318"/>
    <property type="project" value="GO_Central"/>
</dbReference>
<dbReference type="Proteomes" id="UP000001555">
    <property type="component" value="Unassembled WGS sequence"/>
</dbReference>
<dbReference type="GO" id="GO:0000981">
    <property type="term" value="F:DNA-binding transcription factor activity, RNA polymerase II-specific"/>
    <property type="evidence" value="ECO:0000318"/>
    <property type="project" value="GO_Central"/>
</dbReference>
<dbReference type="GO" id="GO:0030154">
    <property type="term" value="P:cell differentiation"/>
    <property type="evidence" value="ECO:0000318"/>
    <property type="project" value="GO_Central"/>
</dbReference>
<dbReference type="AlphaFoldDB" id="B7PNI1"/>
<dbReference type="EMBL" id="ABJB010553913">
    <property type="status" value="NOT_ANNOTATED_CDS"/>
    <property type="molecule type" value="Genomic_DNA"/>
</dbReference>
<gene>
    <name evidence="6" type="ORF">IscW_ISCW005966</name>
</gene>
<dbReference type="Gene3D" id="1.10.10.60">
    <property type="entry name" value="Homeodomain-like"/>
    <property type="match status" value="1"/>
</dbReference>
<accession>B7PNI1</accession>
<feature type="domain" description="Homeobox" evidence="5">
    <location>
        <begin position="171"/>
        <end position="218"/>
    </location>
</feature>
<organism>
    <name type="scientific">Ixodes scapularis</name>
    <name type="common">Black-legged tick</name>
    <name type="synonym">Deer tick</name>
    <dbReference type="NCBI Taxonomy" id="6945"/>
    <lineage>
        <taxon>Eukaryota</taxon>
        <taxon>Metazoa</taxon>
        <taxon>Ecdysozoa</taxon>
        <taxon>Arthropoda</taxon>
        <taxon>Chelicerata</taxon>
        <taxon>Arachnida</taxon>
        <taxon>Acari</taxon>
        <taxon>Parasitiformes</taxon>
        <taxon>Ixodida</taxon>
        <taxon>Ixodoidea</taxon>
        <taxon>Ixodidae</taxon>
        <taxon>Ixodinae</taxon>
        <taxon>Ixodes</taxon>
    </lineage>
</organism>
<dbReference type="STRING" id="6945.B7PNI1"/>
<dbReference type="InterPro" id="IPR009057">
    <property type="entry name" value="Homeodomain-like_sf"/>
</dbReference>
<reference evidence="6 8" key="1">
    <citation type="submission" date="2008-03" db="EMBL/GenBank/DDBJ databases">
        <title>Annotation of Ixodes scapularis.</title>
        <authorList>
            <consortium name="Ixodes scapularis Genome Project Consortium"/>
            <person name="Caler E."/>
            <person name="Hannick L.I."/>
            <person name="Bidwell S."/>
            <person name="Joardar V."/>
            <person name="Thiagarajan M."/>
            <person name="Amedeo P."/>
            <person name="Galinsky K.J."/>
            <person name="Schobel S."/>
            <person name="Inman J."/>
            <person name="Hostetler J."/>
            <person name="Miller J."/>
            <person name="Hammond M."/>
            <person name="Megy K."/>
            <person name="Lawson D."/>
            <person name="Kodira C."/>
            <person name="Sutton G."/>
            <person name="Meyer J."/>
            <person name="Hill C.A."/>
            <person name="Birren B."/>
            <person name="Nene V."/>
            <person name="Collins F."/>
            <person name="Alarcon-Chaidez F."/>
            <person name="Wikel S."/>
            <person name="Strausberg R."/>
        </authorList>
    </citation>
    <scope>NUCLEOTIDE SEQUENCE [LARGE SCALE GENOMIC DNA]</scope>
    <source>
        <strain evidence="8">Wikel</strain>
        <strain evidence="6">Wikel colony</strain>
    </source>
</reference>
<dbReference type="InterPro" id="IPR050848">
    <property type="entry name" value="Homeobox_TF"/>
</dbReference>
<dbReference type="InParanoid" id="B7PNI1"/>